<reference evidence="2 3" key="3">
    <citation type="submission" date="2017-03" db="EMBL/GenBank/DDBJ databases">
        <authorList>
            <person name="Regsiter A."/>
            <person name="William W."/>
        </authorList>
    </citation>
    <scope>NUCLEOTIDE SEQUENCE [LARGE SCALE GENOMIC DNA]</scope>
    <source>
        <strain evidence="2">PRJEB5721</strain>
    </source>
</reference>
<dbReference type="EMBL" id="CCCS020000035">
    <property type="protein sequence ID" value="CDQ10271.1"/>
    <property type="molecule type" value="Genomic_DNA"/>
</dbReference>
<dbReference type="AlphaFoldDB" id="A0A060UPQ6"/>
<evidence type="ECO:0000313" key="1">
    <source>
        <dbReference type="EMBL" id="CDQ10271.1"/>
    </source>
</evidence>
<gene>
    <name evidence="2" type="ORF">AFERRI_10332</name>
    <name evidence="1" type="ORF">AFERRI_400052</name>
</gene>
<name>A0A060UPQ6_9PROT</name>
<dbReference type="Proteomes" id="UP000193925">
    <property type="component" value="Chromosome AFERRI"/>
</dbReference>
<sequence length="197" mass="22104">MSTTIEHSAFADLDRQKRLLNPVFKGEINPHGRFGFRGELAIKFAVALADEARPPELLAQQIISVAEPEAPKIGFFSCYLLSFGYLESLVEVLADSLDPTGKYFIYCNNIDFSKRYHLEYKGIPFYILPLDEATVYNELLDLFGLERNDLKKLDTAGKINRIAESALQYSSVFPEISYADCLAGMGPVRDPGENRPV</sequence>
<accession>A0A060UPQ6</accession>
<dbReference type="RefSeq" id="WP_035192719.1">
    <property type="nucleotide sequence ID" value="NZ_CCCS020000035.1"/>
</dbReference>
<reference evidence="1" key="2">
    <citation type="submission" date="2014-07" db="EMBL/GenBank/DDBJ databases">
        <title>Initial genome analysis of the psychrotolerant acidophile Acidithiobacillus ferrivorans CF27: insights into iron and sulfur oxidation pathways and into biofilm formation.</title>
        <authorList>
            <person name="Talla E."/>
            <person name="Hedrich S."/>
            <person name="Mangenot S."/>
            <person name="Ji B."/>
            <person name="Johnson D.B."/>
            <person name="Barbe V."/>
            <person name="Bonnefoy V."/>
        </authorList>
    </citation>
    <scope>NUCLEOTIDE SEQUENCE [LARGE SCALE GENOMIC DNA]</scope>
    <source>
        <strain evidence="1">CF27</strain>
    </source>
</reference>
<proteinExistence type="predicted"/>
<organism evidence="1">
    <name type="scientific">Acidithiobacillus ferrivorans</name>
    <dbReference type="NCBI Taxonomy" id="160808"/>
    <lineage>
        <taxon>Bacteria</taxon>
        <taxon>Pseudomonadati</taxon>
        <taxon>Pseudomonadota</taxon>
        <taxon>Acidithiobacillia</taxon>
        <taxon>Acidithiobacillales</taxon>
        <taxon>Acidithiobacillaceae</taxon>
        <taxon>Acidithiobacillus</taxon>
    </lineage>
</organism>
<evidence type="ECO:0000313" key="3">
    <source>
        <dbReference type="Proteomes" id="UP000193925"/>
    </source>
</evidence>
<protein>
    <submittedName>
        <fullName evidence="1">Uncharacterized protein</fullName>
    </submittedName>
</protein>
<keyword evidence="3" id="KW-1185">Reference proteome</keyword>
<evidence type="ECO:0000313" key="2">
    <source>
        <dbReference type="EMBL" id="SMH64299.1"/>
    </source>
</evidence>
<reference evidence="1" key="1">
    <citation type="submission" date="2014-03" db="EMBL/GenBank/DDBJ databases">
        <authorList>
            <person name="Genoscope - CEA"/>
        </authorList>
    </citation>
    <scope>NUCLEOTIDE SEQUENCE [LARGE SCALE GENOMIC DNA]</scope>
    <source>
        <strain evidence="1">CF27</strain>
    </source>
</reference>
<dbReference type="EMBL" id="LT841305">
    <property type="protein sequence ID" value="SMH64299.1"/>
    <property type="molecule type" value="Genomic_DNA"/>
</dbReference>